<dbReference type="InterPro" id="IPR013509">
    <property type="entry name" value="RNR_lsu_N"/>
</dbReference>
<reference evidence="13 14" key="1">
    <citation type="submission" date="2020-04" db="EMBL/GenBank/DDBJ databases">
        <title>Thalassotalea sp. M1531, isolated from the surface of marine red alga.</title>
        <authorList>
            <person name="Pang L."/>
            <person name="Lu D.-C."/>
        </authorList>
    </citation>
    <scope>NUCLEOTIDE SEQUENCE [LARGE SCALE GENOMIC DNA]</scope>
    <source>
        <strain evidence="13 14">M1531</strain>
    </source>
</reference>
<dbReference type="InterPro" id="IPR013346">
    <property type="entry name" value="NrdE_NrdA_C"/>
</dbReference>
<gene>
    <name evidence="13" type="primary">nrdA</name>
    <name evidence="13" type="ORF">HII17_07440</name>
</gene>
<comment type="similarity">
    <text evidence="1 11">Belongs to the ribonucleoside diphosphate reductase large chain family.</text>
</comment>
<keyword evidence="4 10" id="KW-0547">Nucleotide-binding</keyword>
<dbReference type="GO" id="GO:0005971">
    <property type="term" value="C:ribonucleoside-diphosphate reductase complex"/>
    <property type="evidence" value="ECO:0007669"/>
    <property type="project" value="TreeGrafter"/>
</dbReference>
<evidence type="ECO:0000256" key="3">
    <source>
        <dbReference type="ARBA" id="ARBA00022533"/>
    </source>
</evidence>
<dbReference type="InterPro" id="IPR000788">
    <property type="entry name" value="RNR_lg_C"/>
</dbReference>
<dbReference type="PROSITE" id="PS00089">
    <property type="entry name" value="RIBORED_LARGE"/>
    <property type="match status" value="1"/>
</dbReference>
<dbReference type="SUPFAM" id="SSF48168">
    <property type="entry name" value="R1 subunit of ribonucleotide reductase, N-terminal domain"/>
    <property type="match status" value="1"/>
</dbReference>
<dbReference type="Pfam" id="PF00317">
    <property type="entry name" value="Ribonuc_red_lgN"/>
    <property type="match status" value="1"/>
</dbReference>
<dbReference type="Proteomes" id="UP000568664">
    <property type="component" value="Unassembled WGS sequence"/>
</dbReference>
<keyword evidence="3" id="KW-0021">Allosteric enzyme</keyword>
<evidence type="ECO:0000256" key="10">
    <source>
        <dbReference type="PROSITE-ProRule" id="PRU00492"/>
    </source>
</evidence>
<comment type="caution">
    <text evidence="13">The sequence shown here is derived from an EMBL/GenBank/DDBJ whole genome shotgun (WGS) entry which is preliminary data.</text>
</comment>
<dbReference type="NCBIfam" id="TIGR02506">
    <property type="entry name" value="NrdE_NrdA"/>
    <property type="match status" value="1"/>
</dbReference>
<comment type="function">
    <text evidence="11">Provides the precursors necessary for DNA synthesis. Catalyzes the biosynthesis of deoxyribonucleotides from the corresponding ribonucleotides.</text>
</comment>
<dbReference type="UniPathway" id="UPA00326"/>
<dbReference type="AlphaFoldDB" id="A0A7Y0LBI3"/>
<evidence type="ECO:0000256" key="9">
    <source>
        <dbReference type="ARBA" id="ARBA00047754"/>
    </source>
</evidence>
<evidence type="ECO:0000256" key="8">
    <source>
        <dbReference type="ARBA" id="ARBA00023157"/>
    </source>
</evidence>
<dbReference type="GO" id="GO:0005524">
    <property type="term" value="F:ATP binding"/>
    <property type="evidence" value="ECO:0007669"/>
    <property type="project" value="UniProtKB-UniRule"/>
</dbReference>
<dbReference type="PROSITE" id="PS51161">
    <property type="entry name" value="ATP_CONE"/>
    <property type="match status" value="1"/>
</dbReference>
<evidence type="ECO:0000256" key="7">
    <source>
        <dbReference type="ARBA" id="ARBA00023116"/>
    </source>
</evidence>
<dbReference type="NCBIfam" id="NF006578">
    <property type="entry name" value="PRK09103.1"/>
    <property type="match status" value="1"/>
</dbReference>
<dbReference type="Pfam" id="PF02867">
    <property type="entry name" value="Ribonuc_red_lgC"/>
    <property type="match status" value="1"/>
</dbReference>
<dbReference type="PRINTS" id="PR01183">
    <property type="entry name" value="RIBORDTASEM1"/>
</dbReference>
<dbReference type="EC" id="1.17.4.1" evidence="2 11"/>
<evidence type="ECO:0000256" key="1">
    <source>
        <dbReference type="ARBA" id="ARBA00010406"/>
    </source>
</evidence>
<keyword evidence="7 11" id="KW-0215">Deoxyribonucleotide synthesis</keyword>
<evidence type="ECO:0000256" key="11">
    <source>
        <dbReference type="RuleBase" id="RU003410"/>
    </source>
</evidence>
<dbReference type="Gene3D" id="3.20.70.20">
    <property type="match status" value="1"/>
</dbReference>
<accession>A0A7Y0LBI3</accession>
<organism evidence="13 14">
    <name type="scientific">Thalassotalea algicola</name>
    <dbReference type="NCBI Taxonomy" id="2716224"/>
    <lineage>
        <taxon>Bacteria</taxon>
        <taxon>Pseudomonadati</taxon>
        <taxon>Pseudomonadota</taxon>
        <taxon>Gammaproteobacteria</taxon>
        <taxon>Alteromonadales</taxon>
        <taxon>Colwelliaceae</taxon>
        <taxon>Thalassotalea</taxon>
    </lineage>
</organism>
<dbReference type="Pfam" id="PF03477">
    <property type="entry name" value="ATP-cone"/>
    <property type="match status" value="1"/>
</dbReference>
<evidence type="ECO:0000313" key="13">
    <source>
        <dbReference type="EMBL" id="NMP31391.1"/>
    </source>
</evidence>
<dbReference type="PANTHER" id="PTHR11573:SF6">
    <property type="entry name" value="RIBONUCLEOSIDE-DIPHOSPHATE REDUCTASE LARGE SUBUNIT"/>
    <property type="match status" value="1"/>
</dbReference>
<evidence type="ECO:0000256" key="4">
    <source>
        <dbReference type="ARBA" id="ARBA00022741"/>
    </source>
</evidence>
<feature type="domain" description="ATP-cone" evidence="12">
    <location>
        <begin position="5"/>
        <end position="95"/>
    </location>
</feature>
<dbReference type="GO" id="GO:0009263">
    <property type="term" value="P:deoxyribonucleotide biosynthetic process"/>
    <property type="evidence" value="ECO:0007669"/>
    <property type="project" value="UniProtKB-KW"/>
</dbReference>
<dbReference type="RefSeq" id="WP_169074708.1">
    <property type="nucleotide sequence ID" value="NZ_JABBXH010000002.1"/>
</dbReference>
<keyword evidence="6 11" id="KW-0560">Oxidoreductase</keyword>
<dbReference type="Gene3D" id="1.10.1650.20">
    <property type="match status" value="1"/>
</dbReference>
<dbReference type="InterPro" id="IPR005144">
    <property type="entry name" value="ATP-cone_dom"/>
</dbReference>
<evidence type="ECO:0000259" key="12">
    <source>
        <dbReference type="PROSITE" id="PS51161"/>
    </source>
</evidence>
<evidence type="ECO:0000256" key="6">
    <source>
        <dbReference type="ARBA" id="ARBA00023002"/>
    </source>
</evidence>
<dbReference type="GO" id="GO:0004748">
    <property type="term" value="F:ribonucleoside-diphosphate reductase activity, thioredoxin disulfide as acceptor"/>
    <property type="evidence" value="ECO:0007669"/>
    <property type="project" value="UniProtKB-EC"/>
</dbReference>
<dbReference type="InterPro" id="IPR039718">
    <property type="entry name" value="Rrm1"/>
</dbReference>
<keyword evidence="8" id="KW-1015">Disulfide bond</keyword>
<evidence type="ECO:0000256" key="2">
    <source>
        <dbReference type="ARBA" id="ARBA00012274"/>
    </source>
</evidence>
<name>A0A7Y0LBI3_9GAMM</name>
<dbReference type="PANTHER" id="PTHR11573">
    <property type="entry name" value="RIBONUCLEOSIDE-DIPHOSPHATE REDUCTASE LARGE CHAIN"/>
    <property type="match status" value="1"/>
</dbReference>
<protein>
    <recommendedName>
        <fullName evidence="2 11">Ribonucleoside-diphosphate reductase</fullName>
        <ecNumber evidence="2 11">1.17.4.1</ecNumber>
    </recommendedName>
</protein>
<sequence length="756" mass="85017">MNSNLFVTKRNGEKEAIDLEKIHKVIAWAADGLDEVSVSQVELKSHIQFYDGIKTEDIHETIIKAAADLISEETPDYQYLAARLAIFHLRKKAYGKFEPPKLFEHVLDMVEMGKYDQHLLADYSQAEFEQMEAFIDHSRDLNFSYAAVKQLEGKYLVQNRVTGEIYESAQFLYILVAACLFAKYPTNERLKYIEGFYDAISTFKISLPTPIMAGVRTPTRQFSSCVLIECGDSLDSINATSSAIVKYVSQRAGIGINAGRIRALGSSIRNGEAFHTGCIPFYKHFQTAVKSCSQGGVRGGAATLFYPLWHLEVESLLVLKNNRGVEENRVRHLDYGVQFNKLMYQRLIKGESITLFSPSDVPGLYDAFFQNQERFEELYVKYEQDESIRKKRIKAIELFSLFAQERASTGRIYLQNVDHCNTHSPFDSEQAPIRQSNLCLEIALPTKPFEDVNDPNGEIALCTLSAFNLGAIESLDELEGLADLAVRALDSLLDYQDYPVPAAHSATMGRRTLGIGVINYAYYLAKNGVFYSNGSANNLTHRTFEAIQYYLLKASNQLAKEQGACPLFNETKLSKGILPIDTYKKEIDQITGEKLHLDWETLRENIKEYGVRNSTVSALMPSETSSQISNATNGIEPPRGLISIKASKDGVLKQVVPEYRRLKDNYELLWNIPSNDGYLELVGIMQKFIDQTISANTNYDPSKYEGGKVPVKQIIKDLLNAYKLGVKTLYYHNTRDGADDSQETVDEGCEGGACKI</sequence>
<dbReference type="EMBL" id="JABBXH010000002">
    <property type="protein sequence ID" value="NMP31391.1"/>
    <property type="molecule type" value="Genomic_DNA"/>
</dbReference>
<dbReference type="SUPFAM" id="SSF51998">
    <property type="entry name" value="PFL-like glycyl radical enzymes"/>
    <property type="match status" value="1"/>
</dbReference>
<evidence type="ECO:0000313" key="14">
    <source>
        <dbReference type="Proteomes" id="UP000568664"/>
    </source>
</evidence>
<dbReference type="FunFam" id="1.10.1650.20:FF:000001">
    <property type="entry name" value="Ribonucleoside-diphosphate reductase"/>
    <property type="match status" value="1"/>
</dbReference>
<proteinExistence type="inferred from homology"/>
<evidence type="ECO:0000256" key="5">
    <source>
        <dbReference type="ARBA" id="ARBA00022840"/>
    </source>
</evidence>
<keyword evidence="14" id="KW-1185">Reference proteome</keyword>
<dbReference type="InterPro" id="IPR008926">
    <property type="entry name" value="RNR_R1-su_N"/>
</dbReference>
<comment type="catalytic activity">
    <reaction evidence="9 11">
        <text>a 2'-deoxyribonucleoside 5'-diphosphate + [thioredoxin]-disulfide + H2O = a ribonucleoside 5'-diphosphate + [thioredoxin]-dithiol</text>
        <dbReference type="Rhea" id="RHEA:23252"/>
        <dbReference type="Rhea" id="RHEA-COMP:10698"/>
        <dbReference type="Rhea" id="RHEA-COMP:10700"/>
        <dbReference type="ChEBI" id="CHEBI:15377"/>
        <dbReference type="ChEBI" id="CHEBI:29950"/>
        <dbReference type="ChEBI" id="CHEBI:50058"/>
        <dbReference type="ChEBI" id="CHEBI:57930"/>
        <dbReference type="ChEBI" id="CHEBI:73316"/>
        <dbReference type="EC" id="1.17.4.1"/>
    </reaction>
</comment>
<keyword evidence="5 10" id="KW-0067">ATP-binding</keyword>